<protein>
    <submittedName>
        <fullName evidence="2">Uncharacterized protein</fullName>
    </submittedName>
</protein>
<dbReference type="Proteomes" id="UP001597094">
    <property type="component" value="Unassembled WGS sequence"/>
</dbReference>
<sequence>MSDSKKDKDKDPCWKNYEQVGMKEKDGNQVPNCVPKNDSSSSSKKKS</sequence>
<name>A0ABW3SN33_9BACT</name>
<organism evidence="2 3">
    <name type="scientific">Pontibacter rugosus</name>
    <dbReference type="NCBI Taxonomy" id="1745966"/>
    <lineage>
        <taxon>Bacteria</taxon>
        <taxon>Pseudomonadati</taxon>
        <taxon>Bacteroidota</taxon>
        <taxon>Cytophagia</taxon>
        <taxon>Cytophagales</taxon>
        <taxon>Hymenobacteraceae</taxon>
        <taxon>Pontibacter</taxon>
    </lineage>
</organism>
<evidence type="ECO:0000313" key="3">
    <source>
        <dbReference type="Proteomes" id="UP001597094"/>
    </source>
</evidence>
<proteinExistence type="predicted"/>
<dbReference type="RefSeq" id="WP_377525466.1">
    <property type="nucleotide sequence ID" value="NZ_JBHTLD010000055.1"/>
</dbReference>
<keyword evidence="3" id="KW-1185">Reference proteome</keyword>
<dbReference type="EMBL" id="JBHTLD010000055">
    <property type="protein sequence ID" value="MFD1186179.1"/>
    <property type="molecule type" value="Genomic_DNA"/>
</dbReference>
<feature type="region of interest" description="Disordered" evidence="1">
    <location>
        <begin position="20"/>
        <end position="47"/>
    </location>
</feature>
<accession>A0ABW3SN33</accession>
<reference evidence="3" key="1">
    <citation type="journal article" date="2019" name="Int. J. Syst. Evol. Microbiol.">
        <title>The Global Catalogue of Microorganisms (GCM) 10K type strain sequencing project: providing services to taxonomists for standard genome sequencing and annotation.</title>
        <authorList>
            <consortium name="The Broad Institute Genomics Platform"/>
            <consortium name="The Broad Institute Genome Sequencing Center for Infectious Disease"/>
            <person name="Wu L."/>
            <person name="Ma J."/>
        </authorList>
    </citation>
    <scope>NUCLEOTIDE SEQUENCE [LARGE SCALE GENOMIC DNA]</scope>
    <source>
        <strain evidence="3">JCM 31319</strain>
    </source>
</reference>
<comment type="caution">
    <text evidence="2">The sequence shown here is derived from an EMBL/GenBank/DDBJ whole genome shotgun (WGS) entry which is preliminary data.</text>
</comment>
<gene>
    <name evidence="2" type="ORF">ACFQ2O_08195</name>
</gene>
<evidence type="ECO:0000313" key="2">
    <source>
        <dbReference type="EMBL" id="MFD1186179.1"/>
    </source>
</evidence>
<evidence type="ECO:0000256" key="1">
    <source>
        <dbReference type="SAM" id="MobiDB-lite"/>
    </source>
</evidence>